<dbReference type="AlphaFoldDB" id="A0A6L7F0M7"/>
<sequence length="501" mass="51295">MTQSDRRHSRRSRDERGWVGRALASLLVLALVSAGVAAWRLDLVEPWYDHFFADSPTAPTSPADVAPPPGLELAPVAAPPAVDTAVTPPGALDPALVQQALAPLLADESLGRHVVAAVSDLTAAADARPLVSVGDGAAVPASTTKLLTTTAALAALGPETRFTTRVVSTGPGRIVLVGGGDPYLASAPASRSTYPERADVVTLAEQTAAALQQQGRTKVRLGYDDSMFSEPAFNPAWPAHYLPEDVVSSITALWVDEGRAEQGSPVRSEDPALAAAQTYADALVAQGIRVVGTPTRGVASGGTDLASVQSAPLREIVQHVLEVSDNEAAEVLSHQVGFAVSGTASFEAGAAAVLSTLQGLGVPLEGVQLFDGSGLSRQNRITPAALVGVLRAAVDPSRPQLDAVAQGLPVAGWSGSLTNRFDLAYPQARGLVRAKTGTLSNVSSLAGIAVDQQGHLMLFALMADRIADIDETKAQHALDAAAGALAACSCGAVAATPNSTG</sequence>
<evidence type="ECO:0000256" key="2">
    <source>
        <dbReference type="ARBA" id="ARBA00022801"/>
    </source>
</evidence>
<reference evidence="3 4" key="1">
    <citation type="submission" date="2019-12" db="EMBL/GenBank/DDBJ databases">
        <authorList>
            <person name="Kun Z."/>
        </authorList>
    </citation>
    <scope>NUCLEOTIDE SEQUENCE [LARGE SCALE GENOMIC DNA]</scope>
    <source>
        <strain evidence="3 4">YIM 123512</strain>
    </source>
</reference>
<dbReference type="Pfam" id="PF02113">
    <property type="entry name" value="Peptidase_S13"/>
    <property type="match status" value="2"/>
</dbReference>
<dbReference type="Gene3D" id="3.40.710.10">
    <property type="entry name" value="DD-peptidase/beta-lactamase superfamily"/>
    <property type="match status" value="1"/>
</dbReference>
<evidence type="ECO:0000313" key="4">
    <source>
        <dbReference type="Proteomes" id="UP000473325"/>
    </source>
</evidence>
<evidence type="ECO:0000313" key="3">
    <source>
        <dbReference type="EMBL" id="MXG90081.1"/>
    </source>
</evidence>
<keyword evidence="3" id="KW-0645">Protease</keyword>
<keyword evidence="3" id="KW-0121">Carboxypeptidase</keyword>
<dbReference type="PANTHER" id="PTHR30023">
    <property type="entry name" value="D-ALANYL-D-ALANINE CARBOXYPEPTIDASE"/>
    <property type="match status" value="1"/>
</dbReference>
<dbReference type="InterPro" id="IPR000667">
    <property type="entry name" value="Peptidase_S13"/>
</dbReference>
<dbReference type="GO" id="GO:0006508">
    <property type="term" value="P:proteolysis"/>
    <property type="evidence" value="ECO:0007669"/>
    <property type="project" value="InterPro"/>
</dbReference>
<keyword evidence="2 3" id="KW-0378">Hydrolase</keyword>
<comment type="caution">
    <text evidence="3">The sequence shown here is derived from an EMBL/GenBank/DDBJ whole genome shotgun (WGS) entry which is preliminary data.</text>
</comment>
<dbReference type="Proteomes" id="UP000473325">
    <property type="component" value="Unassembled WGS sequence"/>
</dbReference>
<dbReference type="NCBIfam" id="TIGR00666">
    <property type="entry name" value="PBP4"/>
    <property type="match status" value="1"/>
</dbReference>
<name>A0A6L7F0M7_9ACTN</name>
<dbReference type="RefSeq" id="WP_160878018.1">
    <property type="nucleotide sequence ID" value="NZ_WUEK01000006.1"/>
</dbReference>
<dbReference type="PRINTS" id="PR00922">
    <property type="entry name" value="DADACBPTASE3"/>
</dbReference>
<dbReference type="InterPro" id="IPR012338">
    <property type="entry name" value="Beta-lactam/transpept-like"/>
</dbReference>
<organism evidence="3 4">
    <name type="scientific">Nocardioides flavescens</name>
    <dbReference type="NCBI Taxonomy" id="2691959"/>
    <lineage>
        <taxon>Bacteria</taxon>
        <taxon>Bacillati</taxon>
        <taxon>Actinomycetota</taxon>
        <taxon>Actinomycetes</taxon>
        <taxon>Propionibacteriales</taxon>
        <taxon>Nocardioidaceae</taxon>
        <taxon>Nocardioides</taxon>
    </lineage>
</organism>
<evidence type="ECO:0000256" key="1">
    <source>
        <dbReference type="ARBA" id="ARBA00006096"/>
    </source>
</evidence>
<comment type="similarity">
    <text evidence="1">Belongs to the peptidase S13 family.</text>
</comment>
<protein>
    <submittedName>
        <fullName evidence="3">D-alanyl-D-alanine carboxypeptidase/D-alanyl-D-alanine-endopeptidase</fullName>
        <ecNumber evidence="3">3.4.16.4</ecNumber>
    </submittedName>
</protein>
<gene>
    <name evidence="3" type="primary">dacB</name>
    <name evidence="3" type="ORF">GRQ65_11005</name>
</gene>
<proteinExistence type="inferred from homology"/>
<keyword evidence="4" id="KW-1185">Reference proteome</keyword>
<dbReference type="EMBL" id="WUEK01000006">
    <property type="protein sequence ID" value="MXG90081.1"/>
    <property type="molecule type" value="Genomic_DNA"/>
</dbReference>
<dbReference type="SUPFAM" id="SSF56601">
    <property type="entry name" value="beta-lactamase/transpeptidase-like"/>
    <property type="match status" value="1"/>
</dbReference>
<dbReference type="EC" id="3.4.16.4" evidence="3"/>
<dbReference type="PANTHER" id="PTHR30023:SF0">
    <property type="entry name" value="PENICILLIN-SENSITIVE CARBOXYPEPTIDASE A"/>
    <property type="match status" value="1"/>
</dbReference>
<accession>A0A6L7F0M7</accession>
<dbReference type="Gene3D" id="3.50.80.20">
    <property type="entry name" value="D-Ala-D-Ala carboxypeptidase C, peptidase S13"/>
    <property type="match status" value="1"/>
</dbReference>
<dbReference type="GO" id="GO:0009002">
    <property type="term" value="F:serine-type D-Ala-D-Ala carboxypeptidase activity"/>
    <property type="evidence" value="ECO:0007669"/>
    <property type="project" value="UniProtKB-EC"/>
</dbReference>
<dbReference type="GO" id="GO:0000270">
    <property type="term" value="P:peptidoglycan metabolic process"/>
    <property type="evidence" value="ECO:0007669"/>
    <property type="project" value="TreeGrafter"/>
</dbReference>